<dbReference type="STRING" id="4829.A0A163K133"/>
<feature type="transmembrane region" description="Helical" evidence="4">
    <location>
        <begin position="831"/>
        <end position="856"/>
    </location>
</feature>
<dbReference type="InterPro" id="IPR048266">
    <property type="entry name" value="Rax2-like_second"/>
</dbReference>
<dbReference type="PANTHER" id="PTHR31778">
    <property type="entry name" value="BUD SITE SELECTION PROTEIN RAX2"/>
    <property type="match status" value="1"/>
</dbReference>
<keyword evidence="4" id="KW-1133">Transmembrane helix</keyword>
<dbReference type="Pfam" id="PF14604">
    <property type="entry name" value="SH3_9"/>
    <property type="match status" value="1"/>
</dbReference>
<evidence type="ECO:0000256" key="3">
    <source>
        <dbReference type="SAM" id="MobiDB-lite"/>
    </source>
</evidence>
<protein>
    <recommendedName>
        <fullName evidence="6">SH3 domain-containing protein</fullName>
    </recommendedName>
</protein>
<dbReference type="Pfam" id="PF12768">
    <property type="entry name" value="Rax2"/>
    <property type="match status" value="1"/>
</dbReference>
<feature type="region of interest" description="Disordered" evidence="3">
    <location>
        <begin position="918"/>
        <end position="938"/>
    </location>
</feature>
<keyword evidence="1 2" id="KW-0728">SH3 domain</keyword>
<sequence length="1035" mass="110383">MIYHLSLVKLYFCFLLSTTYAAAYSTYSPPSLDSARVGQLGIVGRFAGLSPYTNSLQTATPSSGLGVFQQDDATSVFLNHLGGSGKLHASCIMDQQLYLAGDFSTLTTHNDNNTSAVTVNNIARWDMTTNTLSTLDQGIDGPVYALYCDSTNHTLYVGGEFHQPIGSNSTSFAGSVAQWYNNQWLPLPWQGFNGPVHVITHNPKQNTVLFGGRFDATGDGVYFNMNSSQPVNLDQPTVISSGNGKLAGNNSQPDSVVCPNSTPQNLGQPWLLQEDVPGYWQATFPYAIQPSSFRISNTQLPNQATRSFSILALGSNELFQLTYVDPATQTRSTCSDMCFLANTPNVTFQDFTVNNAINTTGVRIEIHSWYGSGGGLGNVQIYQADNTLNPHLDTTNNNCSGSGTASTSVVGQWKETFAYGSYENFLTSSIPALLVGNIQAAQAFYSVGAATFASASSPQWTRYYGIFDNDDTAVVNAGLFWHNATSNQQVTILGGRFTMQNGAISNIALYHDNTWSGFQLDTGGADSQSMVNTLLNVQGILYIGGQFSGQVQQQAVKSMAIYSLTDRVALPVSGITDDSGAPGQINVIQPSSDGSKIYVGGNFAKAGSLDCPSVCQWDVSVRQWNPVGQGLGGTVQGLSVNGNRLTVIGSLTNQQQPIKLAQIDQSSTSTWSSSPASSSSSDLQKLTLTAVVDAPDNGVIVAGQTSEQPPQVVIGTLDSQQKFTELPSPQASSSFLLPGSTIQQLLFVPTSGNAANQPRYPPNTNSVLMAVGHMQLSMAGNATVALYDGLSWSPYILASQFDGQPGQANAVFHELDCCKANSIRHYLPVPAVILISIAISLGLLFLLVGMGLGWMFMKRRRQGLDYPEPMPAWKPSSPAEGMSANQDAGWRPASSIAAILDAAQLATLGGAAGLAIASSSQHEQPKNKTESDVHGLGVGNEGLTSPTATSFDQLKAMALLQPDYNGPATEDRPQLYAAKYPFDAKEFGELGFDADESIVVTDTSDNVWWMGYKDDGTGKPISGLFPSNYVSRPSA</sequence>
<dbReference type="InterPro" id="IPR001452">
    <property type="entry name" value="SH3_domain"/>
</dbReference>
<organism evidence="7">
    <name type="scientific">Absidia glauca</name>
    <name type="common">Pin mould</name>
    <dbReference type="NCBI Taxonomy" id="4829"/>
    <lineage>
        <taxon>Eukaryota</taxon>
        <taxon>Fungi</taxon>
        <taxon>Fungi incertae sedis</taxon>
        <taxon>Mucoromycota</taxon>
        <taxon>Mucoromycotina</taxon>
        <taxon>Mucoromycetes</taxon>
        <taxon>Mucorales</taxon>
        <taxon>Cunninghamellaceae</taxon>
        <taxon>Absidia</taxon>
    </lineage>
</organism>
<reference evidence="7" key="1">
    <citation type="submission" date="2016-04" db="EMBL/GenBank/DDBJ databases">
        <authorList>
            <person name="Evans L.H."/>
            <person name="Alamgir A."/>
            <person name="Owens N."/>
            <person name="Weber N.D."/>
            <person name="Virtaneva K."/>
            <person name="Barbian K."/>
            <person name="Babar A."/>
            <person name="Rosenke K."/>
        </authorList>
    </citation>
    <scope>NUCLEOTIDE SEQUENCE [LARGE SCALE GENOMIC DNA]</scope>
    <source>
        <strain evidence="7">CBS 101.48</strain>
    </source>
</reference>
<evidence type="ECO:0000259" key="6">
    <source>
        <dbReference type="PROSITE" id="PS50002"/>
    </source>
</evidence>
<evidence type="ECO:0000256" key="2">
    <source>
        <dbReference type="PROSITE-ProRule" id="PRU00192"/>
    </source>
</evidence>
<evidence type="ECO:0000313" key="7">
    <source>
        <dbReference type="EMBL" id="SAM04551.1"/>
    </source>
</evidence>
<gene>
    <name evidence="7" type="primary">ABSGL_10416.1 scaffold 12016</name>
</gene>
<keyword evidence="8" id="KW-1185">Reference proteome</keyword>
<keyword evidence="5" id="KW-0732">Signal</keyword>
<feature type="compositionally biased region" description="Basic and acidic residues" evidence="3">
    <location>
        <begin position="923"/>
        <end position="933"/>
    </location>
</feature>
<keyword evidence="4" id="KW-0472">Membrane</keyword>
<dbReference type="Pfam" id="PF20842">
    <property type="entry name" value="Rax2_2"/>
    <property type="match status" value="1"/>
</dbReference>
<evidence type="ECO:0000256" key="4">
    <source>
        <dbReference type="SAM" id="Phobius"/>
    </source>
</evidence>
<dbReference type="SUPFAM" id="SSF50044">
    <property type="entry name" value="SH3-domain"/>
    <property type="match status" value="1"/>
</dbReference>
<evidence type="ECO:0000256" key="1">
    <source>
        <dbReference type="ARBA" id="ARBA00022443"/>
    </source>
</evidence>
<dbReference type="InterPro" id="IPR024982">
    <property type="entry name" value="Rax2-like_C"/>
</dbReference>
<dbReference type="SUPFAM" id="SSF50965">
    <property type="entry name" value="Galactose oxidase, central domain"/>
    <property type="match status" value="2"/>
</dbReference>
<dbReference type="GO" id="GO:1902929">
    <property type="term" value="C:plasma membrane of growing cell tip"/>
    <property type="evidence" value="ECO:0007669"/>
    <property type="project" value="TreeGrafter"/>
</dbReference>
<evidence type="ECO:0000313" key="8">
    <source>
        <dbReference type="Proteomes" id="UP000078561"/>
    </source>
</evidence>
<name>A0A163K133_ABSGL</name>
<feature type="signal peptide" evidence="5">
    <location>
        <begin position="1"/>
        <end position="23"/>
    </location>
</feature>
<keyword evidence="4" id="KW-0812">Transmembrane</keyword>
<dbReference type="EMBL" id="LT554406">
    <property type="protein sequence ID" value="SAM04551.1"/>
    <property type="molecule type" value="Genomic_DNA"/>
</dbReference>
<dbReference type="InterPro" id="IPR036028">
    <property type="entry name" value="SH3-like_dom_sf"/>
</dbReference>
<accession>A0A163K133</accession>
<evidence type="ECO:0000256" key="5">
    <source>
        <dbReference type="SAM" id="SignalP"/>
    </source>
</evidence>
<dbReference type="PROSITE" id="PS50002">
    <property type="entry name" value="SH3"/>
    <property type="match status" value="1"/>
</dbReference>
<dbReference type="SMART" id="SM00326">
    <property type="entry name" value="SH3"/>
    <property type="match status" value="1"/>
</dbReference>
<feature type="chain" id="PRO_5007843503" description="SH3 domain-containing protein" evidence="5">
    <location>
        <begin position="24"/>
        <end position="1035"/>
    </location>
</feature>
<dbReference type="Proteomes" id="UP000078561">
    <property type="component" value="Unassembled WGS sequence"/>
</dbReference>
<proteinExistence type="predicted"/>
<feature type="domain" description="SH3" evidence="6">
    <location>
        <begin position="971"/>
        <end position="1035"/>
    </location>
</feature>
<dbReference type="OrthoDB" id="2503993at2759"/>
<dbReference type="InParanoid" id="A0A163K133"/>
<dbReference type="Gene3D" id="2.30.30.40">
    <property type="entry name" value="SH3 Domains"/>
    <property type="match status" value="1"/>
</dbReference>
<dbReference type="AlphaFoldDB" id="A0A163K133"/>
<dbReference type="PANTHER" id="PTHR31778:SF2">
    <property type="entry name" value="BUD SITE SELECTION PROTEIN RAX2"/>
    <property type="match status" value="1"/>
</dbReference>
<dbReference type="InterPro" id="IPR011043">
    <property type="entry name" value="Gal_Oxase/kelch_b-propeller"/>
</dbReference>